<dbReference type="GO" id="GO:0005730">
    <property type="term" value="C:nucleolus"/>
    <property type="evidence" value="ECO:0007669"/>
    <property type="project" value="UniProtKB-SubCell"/>
</dbReference>
<protein>
    <recommendedName>
        <fullName evidence="9">Ribosomal RNA-processing protein 43</fullName>
    </recommendedName>
</protein>
<keyword evidence="4" id="KW-0963">Cytoplasm</keyword>
<dbReference type="GO" id="GO:0000176">
    <property type="term" value="C:nuclear exosome (RNase complex)"/>
    <property type="evidence" value="ECO:0007669"/>
    <property type="project" value="TreeGrafter"/>
</dbReference>
<sequence length="376" mass="42121">MISNQGAVSRDSRPSNDVYRQIDPVGFYGKFLRQGIRPDGRKLNAFRKVGVFDLLEGNHGSFQRQEQDEVIISSCRLTAGETHMHCVVTAVPTFYDLPIELTSEGDDVVSVEIDLPKQVQPYIYDANGHCANLNFCVSAMLANAFNSGNVLPTAQLRLAELLMNPVAGVASDLVSEYLVKRRFSWKLDVNVVCEEYDGNLVDTSVLATAFALRKAWLPIILVDLNESLGSYEIRFLDRELLDLACSNDRMVLKLLQNNRISISKQLGMELVEESMVQHLVNHFRTTVCVGRPLHVLALPYTVTFLKYDEQTFLVDPTKEEEKLGSSVSIYSLRRLDGSSSTQQLNLMSCSGITNDVLDSLERVATHIINYIANTEY</sequence>
<dbReference type="SUPFAM" id="SSF54211">
    <property type="entry name" value="Ribosomal protein S5 domain 2-like"/>
    <property type="match status" value="1"/>
</dbReference>
<feature type="domain" description="Exoribonuclease phosphorolytic" evidence="10">
    <location>
        <begin position="74"/>
        <end position="217"/>
    </location>
</feature>
<comment type="caution">
    <text evidence="12">The sequence shown here is derived from an EMBL/GenBank/DDBJ whole genome shotgun (WGS) entry which is preliminary data.</text>
</comment>
<dbReference type="GO" id="GO:0000467">
    <property type="term" value="P:exonucleolytic trimming to generate mature 3'-end of 5.8S rRNA from tricistronic rRNA transcript (SSU-rRNA, 5.8S rRNA, LSU-rRNA)"/>
    <property type="evidence" value="ECO:0007669"/>
    <property type="project" value="TreeGrafter"/>
</dbReference>
<dbReference type="EMBL" id="JAHBMH010000073">
    <property type="protein sequence ID" value="KAK1933312.1"/>
    <property type="molecule type" value="Genomic_DNA"/>
</dbReference>
<keyword evidence="5" id="KW-0698">rRNA processing</keyword>
<dbReference type="GO" id="GO:0034475">
    <property type="term" value="P:U4 snRNA 3'-end processing"/>
    <property type="evidence" value="ECO:0007669"/>
    <property type="project" value="TreeGrafter"/>
</dbReference>
<evidence type="ECO:0000256" key="5">
    <source>
        <dbReference type="ARBA" id="ARBA00022552"/>
    </source>
</evidence>
<evidence type="ECO:0000256" key="4">
    <source>
        <dbReference type="ARBA" id="ARBA00022490"/>
    </source>
</evidence>
<keyword evidence="13" id="KW-1185">Reference proteome</keyword>
<evidence type="ECO:0000256" key="7">
    <source>
        <dbReference type="ARBA" id="ARBA00022884"/>
    </source>
</evidence>
<dbReference type="PANTHER" id="PTHR11097:SF9">
    <property type="entry name" value="EXOSOME COMPLEX COMPONENT RRP43"/>
    <property type="match status" value="1"/>
</dbReference>
<dbReference type="InterPro" id="IPR015847">
    <property type="entry name" value="ExoRNase_PH_dom2"/>
</dbReference>
<keyword evidence="7" id="KW-0694">RNA-binding</keyword>
<dbReference type="PANTHER" id="PTHR11097">
    <property type="entry name" value="EXOSOME COMPLEX EXONUCLEASE RIBOSOMAL RNA PROCESSING PROTEIN"/>
    <property type="match status" value="1"/>
</dbReference>
<evidence type="ECO:0000259" key="10">
    <source>
        <dbReference type="Pfam" id="PF01138"/>
    </source>
</evidence>
<dbReference type="Pfam" id="PF01138">
    <property type="entry name" value="RNase_PH"/>
    <property type="match status" value="1"/>
</dbReference>
<comment type="subcellular location">
    <subcellularLocation>
        <location evidence="1">Cytoplasm</location>
    </subcellularLocation>
    <subcellularLocation>
        <location evidence="2">Nucleus</location>
        <location evidence="2">Nucleolus</location>
    </subcellularLocation>
</comment>
<dbReference type="AlphaFoldDB" id="A0AAD9G7M5"/>
<name>A0AAD9G7M5_BABDI</name>
<dbReference type="Proteomes" id="UP001195914">
    <property type="component" value="Unassembled WGS sequence"/>
</dbReference>
<evidence type="ECO:0000256" key="3">
    <source>
        <dbReference type="ARBA" id="ARBA00006678"/>
    </source>
</evidence>
<reference evidence="12" key="1">
    <citation type="journal article" date="2014" name="Nucleic Acids Res.">
        <title>The evolutionary dynamics of variant antigen genes in Babesia reveal a history of genomic innovation underlying host-parasite interaction.</title>
        <authorList>
            <person name="Jackson A.P."/>
            <person name="Otto T.D."/>
            <person name="Darby A."/>
            <person name="Ramaprasad A."/>
            <person name="Xia D."/>
            <person name="Echaide I.E."/>
            <person name="Farber M."/>
            <person name="Gahlot S."/>
            <person name="Gamble J."/>
            <person name="Gupta D."/>
            <person name="Gupta Y."/>
            <person name="Jackson L."/>
            <person name="Malandrin L."/>
            <person name="Malas T.B."/>
            <person name="Moussa E."/>
            <person name="Nair M."/>
            <person name="Reid A.J."/>
            <person name="Sanders M."/>
            <person name="Sharma J."/>
            <person name="Tracey A."/>
            <person name="Quail M.A."/>
            <person name="Weir W."/>
            <person name="Wastling J.M."/>
            <person name="Hall N."/>
            <person name="Willadsen P."/>
            <person name="Lingelbach K."/>
            <person name="Shiels B."/>
            <person name="Tait A."/>
            <person name="Berriman M."/>
            <person name="Allred D.R."/>
            <person name="Pain A."/>
        </authorList>
    </citation>
    <scope>NUCLEOTIDE SEQUENCE</scope>
    <source>
        <strain evidence="12">1802A</strain>
    </source>
</reference>
<evidence type="ECO:0000256" key="8">
    <source>
        <dbReference type="ARBA" id="ARBA00023242"/>
    </source>
</evidence>
<accession>A0AAD9G7M5</accession>
<dbReference type="GO" id="GO:0071035">
    <property type="term" value="P:nuclear polyadenylation-dependent rRNA catabolic process"/>
    <property type="evidence" value="ECO:0007669"/>
    <property type="project" value="TreeGrafter"/>
</dbReference>
<organism evidence="12 13">
    <name type="scientific">Babesia divergens</name>
    <dbReference type="NCBI Taxonomy" id="32595"/>
    <lineage>
        <taxon>Eukaryota</taxon>
        <taxon>Sar</taxon>
        <taxon>Alveolata</taxon>
        <taxon>Apicomplexa</taxon>
        <taxon>Aconoidasida</taxon>
        <taxon>Piroplasmida</taxon>
        <taxon>Babesiidae</taxon>
        <taxon>Babesia</taxon>
    </lineage>
</organism>
<dbReference type="InterPro" id="IPR001247">
    <property type="entry name" value="ExoRNase_PH_dom1"/>
</dbReference>
<keyword evidence="6" id="KW-0271">Exosome</keyword>
<dbReference type="SUPFAM" id="SSF55666">
    <property type="entry name" value="Ribonuclease PH domain 2-like"/>
    <property type="match status" value="1"/>
</dbReference>
<comment type="similarity">
    <text evidence="3">Belongs to the RNase PH family.</text>
</comment>
<dbReference type="GO" id="GO:0071028">
    <property type="term" value="P:nuclear mRNA surveillance"/>
    <property type="evidence" value="ECO:0007669"/>
    <property type="project" value="TreeGrafter"/>
</dbReference>
<evidence type="ECO:0000256" key="2">
    <source>
        <dbReference type="ARBA" id="ARBA00004604"/>
    </source>
</evidence>
<evidence type="ECO:0000313" key="13">
    <source>
        <dbReference type="Proteomes" id="UP001195914"/>
    </source>
</evidence>
<dbReference type="Gene3D" id="3.30.230.70">
    <property type="entry name" value="GHMP Kinase, N-terminal domain"/>
    <property type="match status" value="1"/>
</dbReference>
<dbReference type="InterPro" id="IPR036345">
    <property type="entry name" value="ExoRNase_PH_dom2_sf"/>
</dbReference>
<reference evidence="12" key="2">
    <citation type="submission" date="2021-05" db="EMBL/GenBank/DDBJ databases">
        <authorList>
            <person name="Pain A."/>
        </authorList>
    </citation>
    <scope>NUCLEOTIDE SEQUENCE</scope>
    <source>
        <strain evidence="12">1802A</strain>
    </source>
</reference>
<dbReference type="InterPro" id="IPR027408">
    <property type="entry name" value="PNPase/RNase_PH_dom_sf"/>
</dbReference>
<dbReference type="GO" id="GO:0034476">
    <property type="term" value="P:U5 snRNA 3'-end processing"/>
    <property type="evidence" value="ECO:0007669"/>
    <property type="project" value="TreeGrafter"/>
</dbReference>
<dbReference type="InterPro" id="IPR020568">
    <property type="entry name" value="Ribosomal_Su5_D2-typ_SF"/>
</dbReference>
<dbReference type="GO" id="GO:0016075">
    <property type="term" value="P:rRNA catabolic process"/>
    <property type="evidence" value="ECO:0007669"/>
    <property type="project" value="TreeGrafter"/>
</dbReference>
<dbReference type="GO" id="GO:0034473">
    <property type="term" value="P:U1 snRNA 3'-end processing"/>
    <property type="evidence" value="ECO:0007669"/>
    <property type="project" value="TreeGrafter"/>
</dbReference>
<evidence type="ECO:0000256" key="1">
    <source>
        <dbReference type="ARBA" id="ARBA00004496"/>
    </source>
</evidence>
<keyword evidence="8" id="KW-0539">Nucleus</keyword>
<dbReference type="Pfam" id="PF03725">
    <property type="entry name" value="RNase_PH_C"/>
    <property type="match status" value="1"/>
</dbReference>
<dbReference type="GO" id="GO:0035925">
    <property type="term" value="F:mRNA 3'-UTR AU-rich region binding"/>
    <property type="evidence" value="ECO:0007669"/>
    <property type="project" value="TreeGrafter"/>
</dbReference>
<evidence type="ECO:0000256" key="9">
    <source>
        <dbReference type="ARBA" id="ARBA00030617"/>
    </source>
</evidence>
<gene>
    <name evidence="12" type="ORF">X943_003108</name>
</gene>
<feature type="domain" description="Exoribonuclease phosphorolytic" evidence="11">
    <location>
        <begin position="298"/>
        <end position="353"/>
    </location>
</feature>
<evidence type="ECO:0000256" key="6">
    <source>
        <dbReference type="ARBA" id="ARBA00022835"/>
    </source>
</evidence>
<evidence type="ECO:0000259" key="11">
    <source>
        <dbReference type="Pfam" id="PF03725"/>
    </source>
</evidence>
<evidence type="ECO:0000313" key="12">
    <source>
        <dbReference type="EMBL" id="KAK1933312.1"/>
    </source>
</evidence>
<proteinExistence type="inferred from homology"/>
<dbReference type="GO" id="GO:0071038">
    <property type="term" value="P:TRAMP-dependent tRNA surveillance pathway"/>
    <property type="evidence" value="ECO:0007669"/>
    <property type="project" value="TreeGrafter"/>
</dbReference>
<dbReference type="GO" id="GO:0000177">
    <property type="term" value="C:cytoplasmic exosome (RNase complex)"/>
    <property type="evidence" value="ECO:0007669"/>
    <property type="project" value="TreeGrafter"/>
</dbReference>
<dbReference type="InterPro" id="IPR050590">
    <property type="entry name" value="Exosome_comp_Rrp42_subfam"/>
</dbReference>